<dbReference type="InterPro" id="IPR039226">
    <property type="entry name" value="Ski3/TTC37"/>
</dbReference>
<dbReference type="SUPFAM" id="SSF48452">
    <property type="entry name" value="TPR-like"/>
    <property type="match status" value="1"/>
</dbReference>
<sequence length="1588" mass="178214">MEKLVKGKLKEARKYYQDGQYEECLSSLIDVFSEDPHNYNAIVLRAACHNQLGMEDKSVDGLFEAIKMNETNLLGWQGLLQTCGKNCDRFYSTLVFTALKLMNYYSASQFPEKRFNCIQLLVELLTRYRLELPTPNFDFRDACCLVLDKEPKNQFALESLIRLKIEEFLVNGFPVIISPSLRKPREDALPPSSFCDDLCHPNTTAQLETLSDLIQAGDGQDSWSVTLTVRLGRLAVSVANSFMKSMNAERAADSSSRSETGTASVWSILLNDLERIELNGCSGLENWHRRGYMDLHACCLHALVAYKAYAFDRCDRVLMEVLSYCKERVTEAAKEIHDLTVFPTTKLSQLTGFLTSRPVCTPFRLDLTRLARTLSPYFVIEEWCTALRLANNAASALPHVAIKQVAELVSASYPTDMDIPSWASTMQALRMECCLAANRADLALNIGLGMSSKSVVDLDELSSILLTSQDSEPRFRVCLCLAVADFLLARKNEDTGAILEELTASASKLAPEIRLFSSARDFYLYGQLLSQIVLLQSKCVDDIGTELTQLDALLAGVKADPLYYANFVCAGQIYRRKGSVSDAMKVLTVAHNLMPSSPECAYHLALTLCQKGELLKALDVYAPIDQKHFTKEMWLNYGLINLYLGRSLQCVPALQRVIILDPKNILYWEILGEAYLLRRSYETAIKTLKRAIQLDPTRPLAYVLCGQAYRRFGEDSFANQYLLQGLERSRQKYSDSADSSYETYIMNLKELTELNLSLSYLHLSQGLSGCAIKELELVLEYLAEAIDVKLKYGPLPVWIYHYAGSAFSLLSVINDPELRLIVPSRLLAVLPDAKTYDLDDREHNTKAIDIGTSLKLGGIYFSCALKRFAATLKDSKTVNCQRIVESPTIVNGCLLISFGFHCLAHGLFLRREFGGTQTSSDELDMDTLFYSAEYSLKQALELLNEAASADQRFLDEFVSEGDLAEVTKISQLEMSDEQIVQQRLDVNCCLRAKSWYGLAALYSAVNNGFDSEIDYCLCQSLLMRPNITEAGASLAVRLLHQGRMQFSSSLLTHFQASDSENFIVWLAAAHLHIITEAPEAQPPDAQLKCPGNVNYPVLQDLLQSACLGASVQVANQLIAHLFPLLVEVMRSNRINAMEKHASRLQDTRDFLHLAIEVAAEAQNRALAFEPRNFRLWHNRGLLLQLAGLSTPATHCFRRSLDLFSSLQWDSSPGLHLDHQLLVSHYFLSSYISGKPDWSIGSQLLNPSEDYDPTICASFAEAYAKALMFLHCQSSQPQIELARKCLVDEVSRLAYQGIPDASSLITSLSNAGEWILLFHLLRITDCNQLSTDLQRYLFDLLSHKRPKPDFQPDLAYRLSLIGDQLAKHPAPDTNVLNALKSYCLRQERAYETLVDDEDDMSSGHWIYDHGRLGQLNWSKWVACNSTLSDWSSNSCSTGLSHFSRFVALQPDNPIRWATLAEWLLDQYDSTQCNRRIRLLTKSQQKKLEKRATMAWSIVFHCVRNSLELTTEVPMSMPLVRVLYQCADHFVHSGAELSQSTSLALIKGLRRAAAMYPHVPGLLTQLETTSKLLSADTADAVTSSNRQIVS</sequence>
<reference evidence="4" key="1">
    <citation type="submission" date="2024-06" db="EMBL/GenBank/DDBJ databases">
        <authorList>
            <person name="Liu X."/>
            <person name="Lenzi L."/>
            <person name="Haldenby T S."/>
            <person name="Uol C."/>
        </authorList>
    </citation>
    <scope>NUCLEOTIDE SEQUENCE</scope>
</reference>
<evidence type="ECO:0000313" key="5">
    <source>
        <dbReference type="Proteomes" id="UP001497525"/>
    </source>
</evidence>
<evidence type="ECO:0000313" key="4">
    <source>
        <dbReference type="EMBL" id="CAL5134902.1"/>
    </source>
</evidence>
<name>A0AAV2THL2_CALDB</name>
<comment type="caution">
    <text evidence="4">The sequence shown here is derived from an EMBL/GenBank/DDBJ whole genome shotgun (WGS) entry which is preliminary data.</text>
</comment>
<dbReference type="GO" id="GO:0055087">
    <property type="term" value="C:Ski complex"/>
    <property type="evidence" value="ECO:0007669"/>
    <property type="project" value="InterPro"/>
</dbReference>
<dbReference type="Pfam" id="PF13414">
    <property type="entry name" value="TPR_11"/>
    <property type="match status" value="1"/>
</dbReference>
<dbReference type="GO" id="GO:0006401">
    <property type="term" value="P:RNA catabolic process"/>
    <property type="evidence" value="ECO:0007669"/>
    <property type="project" value="InterPro"/>
</dbReference>
<keyword evidence="2 3" id="KW-0802">TPR repeat</keyword>
<evidence type="ECO:0000256" key="3">
    <source>
        <dbReference type="PROSITE-ProRule" id="PRU00339"/>
    </source>
</evidence>
<feature type="repeat" description="TPR" evidence="3">
    <location>
        <begin position="665"/>
        <end position="698"/>
    </location>
</feature>
<accession>A0AAV2THL2</accession>
<dbReference type="PANTHER" id="PTHR15704:SF7">
    <property type="entry name" value="SUPERKILLER COMPLEX PROTEIN 3"/>
    <property type="match status" value="1"/>
</dbReference>
<dbReference type="PANTHER" id="PTHR15704">
    <property type="entry name" value="SUPERKILLER 3 PROTEIN-RELATED"/>
    <property type="match status" value="1"/>
</dbReference>
<dbReference type="Gene3D" id="1.25.40.10">
    <property type="entry name" value="Tetratricopeptide repeat domain"/>
    <property type="match status" value="2"/>
</dbReference>
<evidence type="ECO:0000256" key="1">
    <source>
        <dbReference type="ARBA" id="ARBA00022737"/>
    </source>
</evidence>
<dbReference type="SMART" id="SM00028">
    <property type="entry name" value="TPR"/>
    <property type="match status" value="5"/>
</dbReference>
<evidence type="ECO:0008006" key="6">
    <source>
        <dbReference type="Google" id="ProtNLM"/>
    </source>
</evidence>
<proteinExistence type="predicted"/>
<gene>
    <name evidence="4" type="ORF">CDAUBV1_LOCUS8854</name>
</gene>
<dbReference type="InterPro" id="IPR019734">
    <property type="entry name" value="TPR_rpt"/>
</dbReference>
<dbReference type="InterPro" id="IPR011990">
    <property type="entry name" value="TPR-like_helical_dom_sf"/>
</dbReference>
<keyword evidence="1" id="KW-0677">Repeat</keyword>
<protein>
    <recommendedName>
        <fullName evidence="6">Tetratricopeptide repeat protein 37</fullName>
    </recommendedName>
</protein>
<organism evidence="4 5">
    <name type="scientific">Calicophoron daubneyi</name>
    <name type="common">Rumen fluke</name>
    <name type="synonym">Paramphistomum daubneyi</name>
    <dbReference type="NCBI Taxonomy" id="300641"/>
    <lineage>
        <taxon>Eukaryota</taxon>
        <taxon>Metazoa</taxon>
        <taxon>Spiralia</taxon>
        <taxon>Lophotrochozoa</taxon>
        <taxon>Platyhelminthes</taxon>
        <taxon>Trematoda</taxon>
        <taxon>Digenea</taxon>
        <taxon>Plagiorchiida</taxon>
        <taxon>Pronocephalata</taxon>
        <taxon>Paramphistomoidea</taxon>
        <taxon>Paramphistomidae</taxon>
        <taxon>Calicophoron</taxon>
    </lineage>
</organism>
<dbReference type="EMBL" id="CAXLJL010000234">
    <property type="protein sequence ID" value="CAL5134902.1"/>
    <property type="molecule type" value="Genomic_DNA"/>
</dbReference>
<evidence type="ECO:0000256" key="2">
    <source>
        <dbReference type="ARBA" id="ARBA00022803"/>
    </source>
</evidence>
<dbReference type="PROSITE" id="PS50005">
    <property type="entry name" value="TPR"/>
    <property type="match status" value="1"/>
</dbReference>
<dbReference type="Proteomes" id="UP001497525">
    <property type="component" value="Unassembled WGS sequence"/>
</dbReference>